<dbReference type="EMBL" id="MLJW01001932">
    <property type="protein sequence ID" value="OIQ76218.1"/>
    <property type="molecule type" value="Genomic_DNA"/>
</dbReference>
<feature type="compositionally biased region" description="Acidic residues" evidence="1">
    <location>
        <begin position="37"/>
        <end position="57"/>
    </location>
</feature>
<evidence type="ECO:0008006" key="4">
    <source>
        <dbReference type="Google" id="ProtNLM"/>
    </source>
</evidence>
<feature type="region of interest" description="Disordered" evidence="1">
    <location>
        <begin position="290"/>
        <end position="312"/>
    </location>
</feature>
<dbReference type="InterPro" id="IPR010406">
    <property type="entry name" value="DUF1003"/>
</dbReference>
<organism evidence="3">
    <name type="scientific">mine drainage metagenome</name>
    <dbReference type="NCBI Taxonomy" id="410659"/>
    <lineage>
        <taxon>unclassified sequences</taxon>
        <taxon>metagenomes</taxon>
        <taxon>ecological metagenomes</taxon>
    </lineage>
</organism>
<accession>A0A1J5PYS0</accession>
<keyword evidence="2" id="KW-0812">Transmembrane</keyword>
<protein>
    <recommendedName>
        <fullName evidence="4">DUF1003 domain-containing protein</fullName>
    </recommendedName>
</protein>
<feature type="compositionally biased region" description="Basic residues" evidence="1">
    <location>
        <begin position="66"/>
        <end position="77"/>
    </location>
</feature>
<name>A0A1J5PYS0_9ZZZZ</name>
<gene>
    <name evidence="3" type="ORF">GALL_421060</name>
</gene>
<dbReference type="PANTHER" id="PTHR41386">
    <property type="entry name" value="INTEGRAL MEMBRANE PROTEIN-RELATED"/>
    <property type="match status" value="1"/>
</dbReference>
<keyword evidence="2" id="KW-0472">Membrane</keyword>
<dbReference type="Pfam" id="PF06210">
    <property type="entry name" value="DUF1003"/>
    <property type="match status" value="1"/>
</dbReference>
<evidence type="ECO:0000313" key="3">
    <source>
        <dbReference type="EMBL" id="OIQ76218.1"/>
    </source>
</evidence>
<feature type="transmembrane region" description="Helical" evidence="2">
    <location>
        <begin position="210"/>
        <end position="233"/>
    </location>
</feature>
<feature type="region of interest" description="Disordered" evidence="1">
    <location>
        <begin position="1"/>
        <end position="77"/>
    </location>
</feature>
<comment type="caution">
    <text evidence="3">The sequence shown here is derived from an EMBL/GenBank/DDBJ whole genome shotgun (WGS) entry which is preliminary data.</text>
</comment>
<evidence type="ECO:0000256" key="1">
    <source>
        <dbReference type="SAM" id="MobiDB-lite"/>
    </source>
</evidence>
<feature type="compositionally biased region" description="Basic residues" evidence="1">
    <location>
        <begin position="299"/>
        <end position="312"/>
    </location>
</feature>
<keyword evidence="2" id="KW-1133">Transmembrane helix</keyword>
<dbReference type="AlphaFoldDB" id="A0A1J5PYS0"/>
<reference evidence="3" key="1">
    <citation type="submission" date="2016-10" db="EMBL/GenBank/DDBJ databases">
        <title>Sequence of Gallionella enrichment culture.</title>
        <authorList>
            <person name="Poehlein A."/>
            <person name="Muehling M."/>
            <person name="Daniel R."/>
        </authorList>
    </citation>
    <scope>NUCLEOTIDE SEQUENCE</scope>
</reference>
<proteinExistence type="predicted"/>
<evidence type="ECO:0000256" key="2">
    <source>
        <dbReference type="SAM" id="Phobius"/>
    </source>
</evidence>
<dbReference type="PANTHER" id="PTHR41386:SF1">
    <property type="entry name" value="MEMBRANE PROTEIN"/>
    <property type="match status" value="1"/>
</dbReference>
<sequence length="312" mass="35984">MSQEFGTDMSGKDDLTEDPIAAGEYFGRTDAAGQASDDSDSDESLVEPDVPESEPADAGDATGTRIKSKKKPSSISGRKFRKRDLIRVDHLRPNLAARIRSDHPNLPRDARISRTELARYRMMYVEELLQQEHGEFTELDRQVVESIARQDTISENSEEEFEEHRTLGQKLSDHLASFGGSWAFLISFSLVLMIWIAINVWQGQTQAFDPYPFILLNLLLSCIAAVQAPIIMMSQKRQDAKDRLRSFNDYRVNLKAELEIRHLHEKMDYLISRQWQRLAEMQHMQIEMMEEARDDPRPRKVRRPTTPRPKPK</sequence>
<feature type="transmembrane region" description="Helical" evidence="2">
    <location>
        <begin position="175"/>
        <end position="198"/>
    </location>
</feature>